<organism evidence="3 4">
    <name type="scientific">Roseomonas fluvialis</name>
    <dbReference type="NCBI Taxonomy" id="1750527"/>
    <lineage>
        <taxon>Bacteria</taxon>
        <taxon>Pseudomonadati</taxon>
        <taxon>Pseudomonadota</taxon>
        <taxon>Alphaproteobacteria</taxon>
        <taxon>Acetobacterales</taxon>
        <taxon>Roseomonadaceae</taxon>
        <taxon>Roseomonas</taxon>
    </lineage>
</organism>
<dbReference type="Pfam" id="PF05226">
    <property type="entry name" value="CHASE2"/>
    <property type="match status" value="1"/>
</dbReference>
<dbReference type="EMBL" id="AP025637">
    <property type="protein sequence ID" value="BDG70130.1"/>
    <property type="molecule type" value="Genomic_DNA"/>
</dbReference>
<feature type="transmembrane region" description="Helical" evidence="1">
    <location>
        <begin position="353"/>
        <end position="373"/>
    </location>
</feature>
<dbReference type="InterPro" id="IPR001054">
    <property type="entry name" value="A/G_cyclase"/>
</dbReference>
<evidence type="ECO:0000259" key="2">
    <source>
        <dbReference type="PROSITE" id="PS50125"/>
    </source>
</evidence>
<dbReference type="CDD" id="cd07302">
    <property type="entry name" value="CHD"/>
    <property type="match status" value="1"/>
</dbReference>
<evidence type="ECO:0000256" key="1">
    <source>
        <dbReference type="SAM" id="Phobius"/>
    </source>
</evidence>
<dbReference type="Proteomes" id="UP000831327">
    <property type="component" value="Chromosome"/>
</dbReference>
<protein>
    <recommendedName>
        <fullName evidence="2">Guanylate cyclase domain-containing protein</fullName>
    </recommendedName>
</protein>
<dbReference type="SUPFAM" id="SSF55073">
    <property type="entry name" value="Nucleotide cyclase"/>
    <property type="match status" value="1"/>
</dbReference>
<dbReference type="RefSeq" id="WP_244457479.1">
    <property type="nucleotide sequence ID" value="NZ_AP025637.1"/>
</dbReference>
<feature type="domain" description="Guanylate cyclase" evidence="2">
    <location>
        <begin position="412"/>
        <end position="543"/>
    </location>
</feature>
<proteinExistence type="predicted"/>
<dbReference type="SMART" id="SM01080">
    <property type="entry name" value="CHASE2"/>
    <property type="match status" value="1"/>
</dbReference>
<reference evidence="3 4" key="1">
    <citation type="journal article" date="2016" name="Microbes Environ.">
        <title>Phylogenetically diverse aerobic anoxygenic phototrophic bacteria isolated from epilithic biofilms in Tama river, Japan.</title>
        <authorList>
            <person name="Hirose S."/>
            <person name="Matsuura K."/>
            <person name="Haruta S."/>
        </authorList>
    </citation>
    <scope>NUCLEOTIDE SEQUENCE [LARGE SCALE GENOMIC DNA]</scope>
    <source>
        <strain evidence="3 4">S08</strain>
    </source>
</reference>
<keyword evidence="1" id="KW-1133">Transmembrane helix</keyword>
<evidence type="ECO:0000313" key="3">
    <source>
        <dbReference type="EMBL" id="BDG70130.1"/>
    </source>
</evidence>
<evidence type="ECO:0000313" key="4">
    <source>
        <dbReference type="Proteomes" id="UP000831327"/>
    </source>
</evidence>
<gene>
    <name evidence="3" type="ORF">Rmf_00590</name>
</gene>
<dbReference type="SMART" id="SM00044">
    <property type="entry name" value="CYCc"/>
    <property type="match status" value="1"/>
</dbReference>
<accession>A0ABM7XXC3</accession>
<dbReference type="InterPro" id="IPR029787">
    <property type="entry name" value="Nucleotide_cyclase"/>
</dbReference>
<dbReference type="PANTHER" id="PTHR43081:SF1">
    <property type="entry name" value="ADENYLATE CYCLASE, TERMINAL-DIFFERENTIATION SPECIFIC"/>
    <property type="match status" value="1"/>
</dbReference>
<sequence length="591" mass="58768">MKAGAIAAGLLVVATLLAPRIAERARDAATDLLVQAVPRPPDRTTPVVIVAIDAAALAAHGPWPWPRATLARLLAAAAVARPAAIALDVALPDPAPGDAALAAALASAPAVQAVLAGTGPPPPGPGMVVLGAPDLSALQMLPGISAPAVGGAPVGFAGLPGAVVRVAPMLVRAGPDALLPGLAVAALARALEAPALILREGLLQLGDAGIALPPDALLRLHPAAASVPQVPAAAVLAGAPAVEVLRGRIVVVGVTAPGAAVLRPSVLGPFTPSVVIQAEAAAQLATGWVPLRAPGGALAGALAALLLGLAAAALVRWRTAAGLVGAALVALGWVGLAAAALRLGPLLLDPLVPAAAALLAGLTEAAAAALRLAREKARLAARFAHRLPTGVVERLLAMPEAERLQPERRRVAVVMTDLAGFSAMVRTGEPQAVVAALNDYLRGVEQALLAQGATLERLIGDSVLGVFGAPVAMEDVGQRALAAARAIDAFAEDFRRQPEAVALGFGETRIGVAAGEVLVGEMGGARLTWTVCGDAANIAARLQELGKTVGQRVLVAGIEDASLPPPLGVFALRGVGDVEVRPLDPAGQGSV</sequence>
<feature type="transmembrane region" description="Helical" evidence="1">
    <location>
        <begin position="296"/>
        <end position="315"/>
    </location>
</feature>
<dbReference type="Gene3D" id="3.30.70.1230">
    <property type="entry name" value="Nucleotide cyclase"/>
    <property type="match status" value="1"/>
</dbReference>
<feature type="transmembrane region" description="Helical" evidence="1">
    <location>
        <begin position="322"/>
        <end position="341"/>
    </location>
</feature>
<keyword evidence="1" id="KW-0472">Membrane</keyword>
<keyword evidence="4" id="KW-1185">Reference proteome</keyword>
<keyword evidence="1" id="KW-0812">Transmembrane</keyword>
<name>A0ABM7XXC3_9PROT</name>
<dbReference type="InterPro" id="IPR007890">
    <property type="entry name" value="CHASE2"/>
</dbReference>
<dbReference type="Pfam" id="PF00211">
    <property type="entry name" value="Guanylate_cyc"/>
    <property type="match status" value="1"/>
</dbReference>
<dbReference type="PROSITE" id="PS50125">
    <property type="entry name" value="GUANYLATE_CYCLASE_2"/>
    <property type="match status" value="1"/>
</dbReference>
<dbReference type="PANTHER" id="PTHR43081">
    <property type="entry name" value="ADENYLATE CYCLASE, TERMINAL-DIFFERENTIATION SPECIFIC-RELATED"/>
    <property type="match status" value="1"/>
</dbReference>
<dbReference type="InterPro" id="IPR050697">
    <property type="entry name" value="Adenylyl/Guanylyl_Cyclase_3/4"/>
</dbReference>